<reference evidence="8 9" key="1">
    <citation type="submission" date="2020-08" db="EMBL/GenBank/DDBJ databases">
        <title>Functional genomics of gut bacteria from endangered species of beetles.</title>
        <authorList>
            <person name="Carlos-Shanley C."/>
        </authorList>
    </citation>
    <scope>NUCLEOTIDE SEQUENCE [LARGE SCALE GENOMIC DNA]</scope>
    <source>
        <strain evidence="8 9">S00202</strain>
    </source>
</reference>
<keyword evidence="9" id="KW-1185">Reference proteome</keyword>
<gene>
    <name evidence="8" type="ORF">HNP49_001132</name>
</gene>
<evidence type="ECO:0000256" key="1">
    <source>
        <dbReference type="ARBA" id="ARBA00022729"/>
    </source>
</evidence>
<evidence type="ECO:0000259" key="6">
    <source>
        <dbReference type="Pfam" id="PF07007"/>
    </source>
</evidence>
<evidence type="ECO:0000256" key="5">
    <source>
        <dbReference type="SAM" id="SignalP"/>
    </source>
</evidence>
<protein>
    <recommendedName>
        <fullName evidence="10">DUF1311 domain-containing protein</fullName>
    </recommendedName>
</protein>
<dbReference type="InterPro" id="IPR009739">
    <property type="entry name" value="LprI-like_N"/>
</dbReference>
<dbReference type="Pfam" id="PF07007">
    <property type="entry name" value="LprI"/>
    <property type="match status" value="1"/>
</dbReference>
<dbReference type="PANTHER" id="PTHR37549">
    <property type="entry name" value="LIPOPROTEIN LPRI"/>
    <property type="match status" value="1"/>
</dbReference>
<proteinExistence type="predicted"/>
<comment type="caution">
    <text evidence="8">The sequence shown here is derived from an EMBL/GenBank/DDBJ whole genome shotgun (WGS) entry which is preliminary data.</text>
</comment>
<organism evidence="8 9">
    <name type="scientific">Pseudomonas fluvialis</name>
    <dbReference type="NCBI Taxonomy" id="1793966"/>
    <lineage>
        <taxon>Bacteria</taxon>
        <taxon>Pseudomonadati</taxon>
        <taxon>Pseudomonadota</taxon>
        <taxon>Gammaproteobacteria</taxon>
        <taxon>Pseudomonadales</taxon>
        <taxon>Pseudomonadaceae</taxon>
        <taxon>Pseudomonas</taxon>
    </lineage>
</organism>
<feature type="signal peptide" evidence="5">
    <location>
        <begin position="1"/>
        <end position="18"/>
    </location>
</feature>
<dbReference type="InterPro" id="IPR018660">
    <property type="entry name" value="MliC"/>
</dbReference>
<feature type="domain" description="Lysozyme inhibitor LprI-like N-terminal" evidence="6">
    <location>
        <begin position="25"/>
        <end position="104"/>
    </location>
</feature>
<dbReference type="AlphaFoldDB" id="A0A7X0BQN1"/>
<dbReference type="SUPFAM" id="SSF141488">
    <property type="entry name" value="YdhA-like"/>
    <property type="match status" value="1"/>
</dbReference>
<name>A0A7X0BQN1_9PSED</name>
<feature type="domain" description="C-type lysozyme inhibitor" evidence="7">
    <location>
        <begin position="119"/>
        <end position="187"/>
    </location>
</feature>
<evidence type="ECO:0000313" key="8">
    <source>
        <dbReference type="EMBL" id="MBB6340975.1"/>
    </source>
</evidence>
<keyword evidence="1 5" id="KW-0732">Signal</keyword>
<evidence type="ECO:0000256" key="3">
    <source>
        <dbReference type="ARBA" id="ARBA00023139"/>
    </source>
</evidence>
<accession>A0A7X0BQN1</accession>
<sequence length="193" mass="21462">MRHALPLLVLMPLGQVMAAGPAFDCSKVESGSIEAQICQSESLSALDRKMAEVYKAAQQKAGNEHPPVLKAEQRGWIKGRNDCWKSDDQPTCIADSYRLRIAELQARYRLIEATDPVFFQCDGNPAKEVVASFFRTEPPTAIVEFGDSSSLMYQQPAASGARYQGQNESFWEHQGEATVVWGYEAPEMKCKAR</sequence>
<evidence type="ECO:0000256" key="4">
    <source>
        <dbReference type="ARBA" id="ARBA00023288"/>
    </source>
</evidence>
<dbReference type="EMBL" id="JACHLL010000002">
    <property type="protein sequence ID" value="MBB6340975.1"/>
    <property type="molecule type" value="Genomic_DNA"/>
</dbReference>
<dbReference type="InterPro" id="IPR052755">
    <property type="entry name" value="Lysozyme_Inhibitor_LprI"/>
</dbReference>
<dbReference type="Gene3D" id="1.20.1270.180">
    <property type="match status" value="1"/>
</dbReference>
<dbReference type="PANTHER" id="PTHR37549:SF1">
    <property type="entry name" value="LIPOPROTEIN LPRI"/>
    <property type="match status" value="1"/>
</dbReference>
<evidence type="ECO:0008006" key="10">
    <source>
        <dbReference type="Google" id="ProtNLM"/>
    </source>
</evidence>
<dbReference type="RefSeq" id="WP_184681406.1">
    <property type="nucleotide sequence ID" value="NZ_JACHLL010000002.1"/>
</dbReference>
<dbReference type="Gene3D" id="2.40.128.200">
    <property type="match status" value="1"/>
</dbReference>
<evidence type="ECO:0000256" key="2">
    <source>
        <dbReference type="ARBA" id="ARBA00023136"/>
    </source>
</evidence>
<evidence type="ECO:0000313" key="9">
    <source>
        <dbReference type="Proteomes" id="UP000557193"/>
    </source>
</evidence>
<keyword evidence="2" id="KW-0472">Membrane</keyword>
<dbReference type="Proteomes" id="UP000557193">
    <property type="component" value="Unassembled WGS sequence"/>
</dbReference>
<dbReference type="GO" id="GO:0005576">
    <property type="term" value="C:extracellular region"/>
    <property type="evidence" value="ECO:0007669"/>
    <property type="project" value="TreeGrafter"/>
</dbReference>
<dbReference type="InterPro" id="IPR036328">
    <property type="entry name" value="MliC_sf"/>
</dbReference>
<dbReference type="Pfam" id="PF09864">
    <property type="entry name" value="MliC"/>
    <property type="match status" value="1"/>
</dbReference>
<evidence type="ECO:0000259" key="7">
    <source>
        <dbReference type="Pfam" id="PF09864"/>
    </source>
</evidence>
<keyword evidence="4" id="KW-0449">Lipoprotein</keyword>
<feature type="chain" id="PRO_5031218678" description="DUF1311 domain-containing protein" evidence="5">
    <location>
        <begin position="19"/>
        <end position="193"/>
    </location>
</feature>
<keyword evidence="3" id="KW-0564">Palmitate</keyword>